<dbReference type="Proteomes" id="UP000008022">
    <property type="component" value="Unassembled WGS sequence"/>
</dbReference>
<accession>A0A0E0R740</accession>
<feature type="compositionally biased region" description="Basic and acidic residues" evidence="1">
    <location>
        <begin position="1"/>
        <end position="10"/>
    </location>
</feature>
<reference evidence="3" key="1">
    <citation type="submission" date="2013-06" db="EMBL/GenBank/DDBJ databases">
        <authorList>
            <person name="Zhao Q."/>
        </authorList>
    </citation>
    <scope>NUCLEOTIDE SEQUENCE</scope>
    <source>
        <strain evidence="3">cv. W1943</strain>
    </source>
</reference>
<proteinExistence type="predicted"/>
<keyword evidence="3" id="KW-1185">Reference proteome</keyword>
<protein>
    <submittedName>
        <fullName evidence="2">Uncharacterized protein</fullName>
    </submittedName>
</protein>
<reference evidence="2" key="2">
    <citation type="submission" date="2015-06" db="UniProtKB">
        <authorList>
            <consortium name="EnsemblPlants"/>
        </authorList>
    </citation>
    <scope>IDENTIFICATION</scope>
</reference>
<organism evidence="2 3">
    <name type="scientific">Oryza rufipogon</name>
    <name type="common">Brownbeard rice</name>
    <name type="synonym">Asian wild rice</name>
    <dbReference type="NCBI Taxonomy" id="4529"/>
    <lineage>
        <taxon>Eukaryota</taxon>
        <taxon>Viridiplantae</taxon>
        <taxon>Streptophyta</taxon>
        <taxon>Embryophyta</taxon>
        <taxon>Tracheophyta</taxon>
        <taxon>Spermatophyta</taxon>
        <taxon>Magnoliopsida</taxon>
        <taxon>Liliopsida</taxon>
        <taxon>Poales</taxon>
        <taxon>Poaceae</taxon>
        <taxon>BOP clade</taxon>
        <taxon>Oryzoideae</taxon>
        <taxon>Oryzeae</taxon>
        <taxon>Oryzinae</taxon>
        <taxon>Oryza</taxon>
    </lineage>
</organism>
<evidence type="ECO:0000313" key="2">
    <source>
        <dbReference type="EnsemblPlants" id="ORUFI11G10600.1"/>
    </source>
</evidence>
<dbReference type="AlphaFoldDB" id="A0A0E0R740"/>
<feature type="region of interest" description="Disordered" evidence="1">
    <location>
        <begin position="1"/>
        <end position="46"/>
    </location>
</feature>
<dbReference type="HOGENOM" id="CLU_1878812_0_0_1"/>
<sequence>MVLAGEEGRQGSKSRNQSNSSMSEKDVVGNPNLHSGPEVFTEGVIDEEDDDAVEVVLEEDEIAKAEVFSEGVIDEEDDDAVEVVLEEDEIAKAGRAAAVATSAVGGGAMGAGGVGSATAAGGSAGVVGWWHLARVA</sequence>
<evidence type="ECO:0000313" key="3">
    <source>
        <dbReference type="Proteomes" id="UP000008022"/>
    </source>
</evidence>
<evidence type="ECO:0000256" key="1">
    <source>
        <dbReference type="SAM" id="MobiDB-lite"/>
    </source>
</evidence>
<dbReference type="EnsemblPlants" id="ORUFI11G10600.1">
    <property type="protein sequence ID" value="ORUFI11G10600.1"/>
    <property type="gene ID" value="ORUFI11G10600"/>
</dbReference>
<dbReference type="Gramene" id="ORUFI11G10600.1">
    <property type="protein sequence ID" value="ORUFI11G10600.1"/>
    <property type="gene ID" value="ORUFI11G10600"/>
</dbReference>
<name>A0A0E0R740_ORYRU</name>
<feature type="compositionally biased region" description="Low complexity" evidence="1">
    <location>
        <begin position="11"/>
        <end position="22"/>
    </location>
</feature>